<comment type="caution">
    <text evidence="4">The sequence shown here is derived from an EMBL/GenBank/DDBJ whole genome shotgun (WGS) entry which is preliminary data.</text>
</comment>
<keyword evidence="1" id="KW-0808">Transferase</keyword>
<dbReference type="InterPro" id="IPR016181">
    <property type="entry name" value="Acyl_CoA_acyltransferase"/>
</dbReference>
<dbReference type="Proteomes" id="UP000518887">
    <property type="component" value="Unassembled WGS sequence"/>
</dbReference>
<keyword evidence="4" id="KW-0687">Ribonucleoprotein</keyword>
<dbReference type="SUPFAM" id="SSF55729">
    <property type="entry name" value="Acyl-CoA N-acyltransferases (Nat)"/>
    <property type="match status" value="1"/>
</dbReference>
<dbReference type="CDD" id="cd04301">
    <property type="entry name" value="NAT_SF"/>
    <property type="match status" value="1"/>
</dbReference>
<reference evidence="4 5" key="1">
    <citation type="submission" date="2020-08" db="EMBL/GenBank/DDBJ databases">
        <title>Genomic Encyclopedia of Type Strains, Phase IV (KMG-IV): sequencing the most valuable type-strain genomes for metagenomic binning, comparative biology and taxonomic classification.</title>
        <authorList>
            <person name="Goeker M."/>
        </authorList>
    </citation>
    <scope>NUCLEOTIDE SEQUENCE [LARGE SCALE GENOMIC DNA]</scope>
    <source>
        <strain evidence="4 5">DSM 103462</strain>
    </source>
</reference>
<dbReference type="RefSeq" id="WP_184660145.1">
    <property type="nucleotide sequence ID" value="NZ_CP031518.1"/>
</dbReference>
<dbReference type="Pfam" id="PF00583">
    <property type="entry name" value="Acetyltransf_1"/>
    <property type="match status" value="1"/>
</dbReference>
<protein>
    <submittedName>
        <fullName evidence="4">Ribosomal protein S18 acetylase RimI-like enzyme</fullName>
    </submittedName>
</protein>
<evidence type="ECO:0000313" key="4">
    <source>
        <dbReference type="EMBL" id="MBB5226665.1"/>
    </source>
</evidence>
<dbReference type="InterPro" id="IPR000182">
    <property type="entry name" value="GNAT_dom"/>
</dbReference>
<evidence type="ECO:0000259" key="3">
    <source>
        <dbReference type="PROSITE" id="PS51186"/>
    </source>
</evidence>
<sequence length="174" mass="20129">MNNLVKATAADFEKVRSAYIEIIRRTPGMKEYVRWEYGKHPSDEMIQKYIDSGNMYLFMEGENLAGVTAITFSQDKEYYPVKWQFEVNDDEVMVLHILGIMPDFQGKGIGKKMIHAALELGRSNKMKVCRFDALYSNLPAQKLYEGLGFVYCGKQRLFADNTGWTDFYLYELGL</sequence>
<dbReference type="InterPro" id="IPR050680">
    <property type="entry name" value="YpeA/RimI_acetyltransf"/>
</dbReference>
<name>A0A7W8GA73_9SPIR</name>
<dbReference type="EMBL" id="JACHFQ010000006">
    <property type="protein sequence ID" value="MBB5226665.1"/>
    <property type="molecule type" value="Genomic_DNA"/>
</dbReference>
<keyword evidence="4" id="KW-0689">Ribosomal protein</keyword>
<evidence type="ECO:0000256" key="2">
    <source>
        <dbReference type="ARBA" id="ARBA00023315"/>
    </source>
</evidence>
<accession>A0A7W8GA73</accession>
<dbReference type="Gene3D" id="3.40.630.30">
    <property type="match status" value="1"/>
</dbReference>
<keyword evidence="2" id="KW-0012">Acyltransferase</keyword>
<dbReference type="PROSITE" id="PS51186">
    <property type="entry name" value="GNAT"/>
    <property type="match status" value="1"/>
</dbReference>
<dbReference type="PANTHER" id="PTHR43420:SF47">
    <property type="entry name" value="N-ACETYLTRANSFERASE DOMAIN-CONTAINING PROTEIN"/>
    <property type="match status" value="1"/>
</dbReference>
<feature type="domain" description="N-acetyltransferase" evidence="3">
    <location>
        <begin position="13"/>
        <end position="174"/>
    </location>
</feature>
<organism evidence="4 5">
    <name type="scientific">Treponema ruminis</name>
    <dbReference type="NCBI Taxonomy" id="744515"/>
    <lineage>
        <taxon>Bacteria</taxon>
        <taxon>Pseudomonadati</taxon>
        <taxon>Spirochaetota</taxon>
        <taxon>Spirochaetia</taxon>
        <taxon>Spirochaetales</taxon>
        <taxon>Treponemataceae</taxon>
        <taxon>Treponema</taxon>
    </lineage>
</organism>
<dbReference type="GO" id="GO:0005840">
    <property type="term" value="C:ribosome"/>
    <property type="evidence" value="ECO:0007669"/>
    <property type="project" value="UniProtKB-KW"/>
</dbReference>
<evidence type="ECO:0000256" key="1">
    <source>
        <dbReference type="ARBA" id="ARBA00022679"/>
    </source>
</evidence>
<dbReference type="PANTHER" id="PTHR43420">
    <property type="entry name" value="ACETYLTRANSFERASE"/>
    <property type="match status" value="1"/>
</dbReference>
<dbReference type="AlphaFoldDB" id="A0A7W8GA73"/>
<dbReference type="GO" id="GO:0016747">
    <property type="term" value="F:acyltransferase activity, transferring groups other than amino-acyl groups"/>
    <property type="evidence" value="ECO:0007669"/>
    <property type="project" value="InterPro"/>
</dbReference>
<keyword evidence="5" id="KW-1185">Reference proteome</keyword>
<evidence type="ECO:0000313" key="5">
    <source>
        <dbReference type="Proteomes" id="UP000518887"/>
    </source>
</evidence>
<gene>
    <name evidence="4" type="ORF">HNP76_002046</name>
</gene>
<proteinExistence type="predicted"/>